<keyword evidence="5" id="KW-0813">Transport</keyword>
<keyword evidence="2 5" id="KW-0812">Transmembrane</keyword>
<dbReference type="Gene3D" id="1.10.3720.10">
    <property type="entry name" value="MetI-like"/>
    <property type="match status" value="1"/>
</dbReference>
<evidence type="ECO:0000256" key="3">
    <source>
        <dbReference type="ARBA" id="ARBA00022989"/>
    </source>
</evidence>
<comment type="subcellular location">
    <subcellularLocation>
        <location evidence="1 5">Cell membrane</location>
        <topology evidence="1 5">Multi-pass membrane protein</topology>
    </subcellularLocation>
</comment>
<feature type="transmembrane region" description="Helical" evidence="5">
    <location>
        <begin position="12"/>
        <end position="31"/>
    </location>
</feature>
<comment type="similarity">
    <text evidence="5">Belongs to the binding-protein-dependent transport system permease family.</text>
</comment>
<reference evidence="7 8" key="1">
    <citation type="submission" date="2020-08" db="EMBL/GenBank/DDBJ databases">
        <title>Genomic Encyclopedia of Type Strains, Phase IV (KMG-IV): sequencing the most valuable type-strain genomes for metagenomic binning, comparative biology and taxonomic classification.</title>
        <authorList>
            <person name="Goeker M."/>
        </authorList>
    </citation>
    <scope>NUCLEOTIDE SEQUENCE [LARGE SCALE GENOMIC DNA]</scope>
    <source>
        <strain evidence="7 8">DSM 102134</strain>
    </source>
</reference>
<feature type="transmembrane region" description="Helical" evidence="5">
    <location>
        <begin position="295"/>
        <end position="317"/>
    </location>
</feature>
<evidence type="ECO:0000259" key="6">
    <source>
        <dbReference type="PROSITE" id="PS50928"/>
    </source>
</evidence>
<dbReference type="PANTHER" id="PTHR43376:SF1">
    <property type="entry name" value="OLIGOPEPTIDE TRANSPORT SYSTEM PERMEASE PROTEIN"/>
    <property type="match status" value="1"/>
</dbReference>
<proteinExistence type="inferred from homology"/>
<accession>A0A7W9Z087</accession>
<sequence>MYFRYVTRRFGLMLLVIILAVSINFLLPRLMPGDPVEAQLNQLLATGSGGGDISAMVESYRSRFGLDRPLWEQYLSYWGATLRLDLGVSLAAYPERVVDAILAGLPWTLGLLGFATLVSFTLGTLLGGLMGWPRVPRWLQPFGSSVVLLSSVPYFLIGMVLLYVFAIVWRIFPAGGGLPFGIQTGFNWETISAIAMHAALPAASIILAEIGAWALGMRGMMVSVLGEDYISLADAKGLKPRRIFFWYAMRNALLPQLTKLALAMGHIVSGAILVEVIFSYPGIGFRLYQAIQSNDYFVIQGIVLVLSISIAVAMFILDLIYPLIDPRIAAEEA</sequence>
<feature type="transmembrane region" description="Helical" evidence="5">
    <location>
        <begin position="193"/>
        <end position="215"/>
    </location>
</feature>
<dbReference type="Pfam" id="PF00528">
    <property type="entry name" value="BPD_transp_1"/>
    <property type="match status" value="1"/>
</dbReference>
<evidence type="ECO:0000256" key="5">
    <source>
        <dbReference type="RuleBase" id="RU363032"/>
    </source>
</evidence>
<dbReference type="EMBL" id="JACHEJ010000011">
    <property type="protein sequence ID" value="MBB6181644.1"/>
    <property type="molecule type" value="Genomic_DNA"/>
</dbReference>
<organism evidence="7 8">
    <name type="scientific">Pseudorhizobium flavum</name>
    <dbReference type="NCBI Taxonomy" id="1335061"/>
    <lineage>
        <taxon>Bacteria</taxon>
        <taxon>Pseudomonadati</taxon>
        <taxon>Pseudomonadota</taxon>
        <taxon>Alphaproteobacteria</taxon>
        <taxon>Hyphomicrobiales</taxon>
        <taxon>Rhizobiaceae</taxon>
        <taxon>Rhizobium/Agrobacterium group</taxon>
        <taxon>Pseudorhizobium</taxon>
    </lineage>
</organism>
<dbReference type="PROSITE" id="PS50928">
    <property type="entry name" value="ABC_TM1"/>
    <property type="match status" value="1"/>
</dbReference>
<dbReference type="Proteomes" id="UP000535501">
    <property type="component" value="Unassembled WGS sequence"/>
</dbReference>
<dbReference type="AlphaFoldDB" id="A0A7W9Z087"/>
<evidence type="ECO:0000313" key="7">
    <source>
        <dbReference type="EMBL" id="MBB6181644.1"/>
    </source>
</evidence>
<dbReference type="GO" id="GO:0055085">
    <property type="term" value="P:transmembrane transport"/>
    <property type="evidence" value="ECO:0007669"/>
    <property type="project" value="InterPro"/>
</dbReference>
<dbReference type="SUPFAM" id="SSF161098">
    <property type="entry name" value="MetI-like"/>
    <property type="match status" value="1"/>
</dbReference>
<dbReference type="PANTHER" id="PTHR43376">
    <property type="entry name" value="OLIGOPEPTIDE TRANSPORT SYSTEM PERMEASE PROTEIN"/>
    <property type="match status" value="1"/>
</dbReference>
<evidence type="ECO:0000256" key="1">
    <source>
        <dbReference type="ARBA" id="ARBA00004651"/>
    </source>
</evidence>
<name>A0A7W9Z087_9HYPH</name>
<keyword evidence="4 5" id="KW-0472">Membrane</keyword>
<dbReference type="GO" id="GO:0005886">
    <property type="term" value="C:plasma membrane"/>
    <property type="evidence" value="ECO:0007669"/>
    <property type="project" value="UniProtKB-SubCell"/>
</dbReference>
<comment type="caution">
    <text evidence="7">The sequence shown here is derived from an EMBL/GenBank/DDBJ whole genome shotgun (WGS) entry which is preliminary data.</text>
</comment>
<feature type="domain" description="ABC transmembrane type-1" evidence="6">
    <location>
        <begin position="105"/>
        <end position="321"/>
    </location>
</feature>
<evidence type="ECO:0000256" key="4">
    <source>
        <dbReference type="ARBA" id="ARBA00023136"/>
    </source>
</evidence>
<evidence type="ECO:0000256" key="2">
    <source>
        <dbReference type="ARBA" id="ARBA00022692"/>
    </source>
</evidence>
<gene>
    <name evidence="7" type="ORF">HNQ75_003632</name>
</gene>
<feature type="transmembrane region" description="Helical" evidence="5">
    <location>
        <begin position="260"/>
        <end position="283"/>
    </location>
</feature>
<feature type="transmembrane region" description="Helical" evidence="5">
    <location>
        <begin position="105"/>
        <end position="132"/>
    </location>
</feature>
<evidence type="ECO:0000313" key="8">
    <source>
        <dbReference type="Proteomes" id="UP000535501"/>
    </source>
</evidence>
<dbReference type="InterPro" id="IPR000515">
    <property type="entry name" value="MetI-like"/>
</dbReference>
<dbReference type="RefSeq" id="WP_050746592.1">
    <property type="nucleotide sequence ID" value="NZ_JACHEJ010000011.1"/>
</dbReference>
<feature type="transmembrane region" description="Helical" evidence="5">
    <location>
        <begin position="152"/>
        <end position="172"/>
    </location>
</feature>
<protein>
    <submittedName>
        <fullName evidence="7">Peptide/nickel transport system permease protein</fullName>
    </submittedName>
</protein>
<dbReference type="InterPro" id="IPR035906">
    <property type="entry name" value="MetI-like_sf"/>
</dbReference>
<keyword evidence="3 5" id="KW-1133">Transmembrane helix</keyword>
<dbReference type="CDD" id="cd06261">
    <property type="entry name" value="TM_PBP2"/>
    <property type="match status" value="1"/>
</dbReference>
<keyword evidence="8" id="KW-1185">Reference proteome</keyword>